<gene>
    <name evidence="1" type="ORF">HMPREF1991_02533</name>
</gene>
<evidence type="ECO:0000313" key="2">
    <source>
        <dbReference type="Proteomes" id="UP000027442"/>
    </source>
</evidence>
<dbReference type="PATRIC" id="fig|1122985.7.peg.2623"/>
<dbReference type="AlphaFoldDB" id="A0A069QNI0"/>
<proteinExistence type="predicted"/>
<reference evidence="1 2" key="1">
    <citation type="submission" date="2013-08" db="EMBL/GenBank/DDBJ databases">
        <authorList>
            <person name="Weinstock G."/>
            <person name="Sodergren E."/>
            <person name="Wylie T."/>
            <person name="Fulton L."/>
            <person name="Fulton R."/>
            <person name="Fronick C."/>
            <person name="O'Laughlin M."/>
            <person name="Godfrey J."/>
            <person name="Miner T."/>
            <person name="Herter B."/>
            <person name="Appelbaum E."/>
            <person name="Cordes M."/>
            <person name="Lek S."/>
            <person name="Wollam A."/>
            <person name="Pepin K.H."/>
            <person name="Palsikar V.B."/>
            <person name="Mitreva M."/>
            <person name="Wilson R.K."/>
        </authorList>
    </citation>
    <scope>NUCLEOTIDE SEQUENCE [LARGE SCALE GENOMIC DNA]</scope>
    <source>
        <strain evidence="1 2">ATCC 15930</strain>
    </source>
</reference>
<name>A0A069QNI0_HOYLO</name>
<dbReference type="EMBL" id="JNGW01000108">
    <property type="protein sequence ID" value="KDR51406.1"/>
    <property type="molecule type" value="Genomic_DNA"/>
</dbReference>
<evidence type="ECO:0000313" key="1">
    <source>
        <dbReference type="EMBL" id="KDR51406.1"/>
    </source>
</evidence>
<sequence length="66" mass="7236">MLFTFHLAAFCPVFSTISPCILHQNALHLAPKRIAFCGILHCVLQQNALHFAADRPKTGVSGGQFK</sequence>
<organism evidence="1 2">
    <name type="scientific">Hoylesella loescheii DSM 19665 = JCM 12249 = ATCC 15930</name>
    <dbReference type="NCBI Taxonomy" id="1122985"/>
    <lineage>
        <taxon>Bacteria</taxon>
        <taxon>Pseudomonadati</taxon>
        <taxon>Bacteroidota</taxon>
        <taxon>Bacteroidia</taxon>
        <taxon>Bacteroidales</taxon>
        <taxon>Prevotellaceae</taxon>
        <taxon>Hoylesella</taxon>
    </lineage>
</organism>
<accession>A0A069QNI0</accession>
<comment type="caution">
    <text evidence="1">The sequence shown here is derived from an EMBL/GenBank/DDBJ whole genome shotgun (WGS) entry which is preliminary data.</text>
</comment>
<dbReference type="HOGENOM" id="CLU_205948_0_0_10"/>
<protein>
    <submittedName>
        <fullName evidence="1">Uncharacterized protein</fullName>
    </submittedName>
</protein>
<dbReference type="Proteomes" id="UP000027442">
    <property type="component" value="Unassembled WGS sequence"/>
</dbReference>
<keyword evidence="2" id="KW-1185">Reference proteome</keyword>